<evidence type="ECO:0000313" key="2">
    <source>
        <dbReference type="Proteomes" id="UP001060310"/>
    </source>
</evidence>
<keyword evidence="2" id="KW-1185">Reference proteome</keyword>
<dbReference type="EMBL" id="ON456340">
    <property type="protein sequence ID" value="UTN92094.1"/>
    <property type="molecule type" value="Genomic_DNA"/>
</dbReference>
<protein>
    <submittedName>
        <fullName evidence="1">Uncharacterized protein</fullName>
    </submittedName>
</protein>
<proteinExistence type="predicted"/>
<evidence type="ECO:0000313" key="1">
    <source>
        <dbReference type="EMBL" id="UTN92094.1"/>
    </source>
</evidence>
<dbReference type="GeneID" id="79993870"/>
<gene>
    <name evidence="1" type="primary">66</name>
    <name evidence="1" type="ORF">SEA_DARBY_66</name>
</gene>
<accession>A0A9E7T1A0</accession>
<dbReference type="Proteomes" id="UP001060310">
    <property type="component" value="Segment"/>
</dbReference>
<sequence length="45" mass="5262">MVIHETHEMIETPIGTEECAHCWSCICHTPDTVFEQPCNERFKID</sequence>
<dbReference type="KEGG" id="vg:79993870"/>
<name>A0A9E7T1A0_9CAUD</name>
<reference evidence="1 2" key="1">
    <citation type="submission" date="2022-05" db="EMBL/GenBank/DDBJ databases">
        <authorList>
            <person name="Newell B.J."/>
            <person name="Weaver O.G."/>
            <person name="Grabski S.E."/>
            <person name="Haskins S.E."/>
            <person name="Heijnen K.A."/>
            <person name="Furlong R.J."/>
            <person name="Sisk M.A."/>
            <person name="Booton G."/>
            <person name="Daniels C.J."/>
            <person name="Ball S.L."/>
            <person name="Garlena R.A."/>
            <person name="Russell D.A."/>
            <person name="Jacobs-Sera D."/>
            <person name="Hatfull G.F."/>
        </authorList>
    </citation>
    <scope>NUCLEOTIDE SEQUENCE [LARGE SCALE GENOMIC DNA]</scope>
</reference>
<dbReference type="RefSeq" id="YP_010750517.1">
    <property type="nucleotide sequence ID" value="NC_073334.1"/>
</dbReference>
<organism evidence="1 2">
    <name type="scientific">Arthrobacter phage Darby</name>
    <dbReference type="NCBI Taxonomy" id="2951390"/>
    <lineage>
        <taxon>Viruses</taxon>
        <taxon>Duplodnaviria</taxon>
        <taxon>Heunggongvirae</taxon>
        <taxon>Uroviricota</taxon>
        <taxon>Caudoviricetes</taxon>
        <taxon>Gordonvirus</taxon>
        <taxon>Gordonvirus darby</taxon>
    </lineage>
</organism>